<evidence type="ECO:0000256" key="1">
    <source>
        <dbReference type="SAM" id="Phobius"/>
    </source>
</evidence>
<dbReference type="AlphaFoldDB" id="A0AA51RS25"/>
<dbReference type="Proteomes" id="UP001239782">
    <property type="component" value="Chromosome"/>
</dbReference>
<proteinExistence type="predicted"/>
<name>A0AA51RS25_9GAMM</name>
<reference evidence="2 3" key="1">
    <citation type="submission" date="2023-08" db="EMBL/GenBank/DDBJ databases">
        <title>Pleionea litopenaei sp. nov., isolated from stomach of juvenile Litopenaeus vannamei.</title>
        <authorList>
            <person name="Rho A.M."/>
            <person name="Hwang C.Y."/>
        </authorList>
    </citation>
    <scope>NUCLEOTIDE SEQUENCE [LARGE SCALE GENOMIC DNA]</scope>
    <source>
        <strain evidence="2 3">HL-JVS1</strain>
    </source>
</reference>
<dbReference type="RefSeq" id="WP_309201633.1">
    <property type="nucleotide sequence ID" value="NZ_CP133548.1"/>
</dbReference>
<dbReference type="KEGG" id="plei:Q9312_14800"/>
<dbReference type="EMBL" id="CP133548">
    <property type="protein sequence ID" value="WMS86488.1"/>
    <property type="molecule type" value="Genomic_DNA"/>
</dbReference>
<accession>A0AA51RS25</accession>
<keyword evidence="1" id="KW-0472">Membrane</keyword>
<keyword evidence="3" id="KW-1185">Reference proteome</keyword>
<gene>
    <name evidence="2" type="ORF">Q9312_14800</name>
</gene>
<protein>
    <submittedName>
        <fullName evidence="2">Zinc metallopeptidase</fullName>
    </submittedName>
</protein>
<evidence type="ECO:0000313" key="3">
    <source>
        <dbReference type="Proteomes" id="UP001239782"/>
    </source>
</evidence>
<feature type="transmembrane region" description="Helical" evidence="1">
    <location>
        <begin position="143"/>
        <end position="164"/>
    </location>
</feature>
<dbReference type="PANTHER" id="PTHR36434:SF1">
    <property type="entry name" value="MEMBRANE PROTEASE YUGP-RELATED"/>
    <property type="match status" value="1"/>
</dbReference>
<sequence length="228" mass="25233">MIWIVLIVVVVLLLLGPAWWVKHTLKKHGVDNSNLPGTGGELAEHLAARFKLELTVEETQQGDHYDPVDRAIRLEPRHFSGRSLSAVAVAAHEFGHALQHATGFRPLLWRTRLAKVALILQQLGAIAFLLAPFSALITRSPIITGMLILVGLSNMLFSVLMHFITLPVEWDASFKRALPLLRDGEYLDEAQIKCAEQVLTAAALTYVSAALKGILSVGQWWGLVRRLI</sequence>
<keyword evidence="1" id="KW-1133">Transmembrane helix</keyword>
<organism evidence="2 3">
    <name type="scientific">Pleionea litopenaei</name>
    <dbReference type="NCBI Taxonomy" id="3070815"/>
    <lineage>
        <taxon>Bacteria</taxon>
        <taxon>Pseudomonadati</taxon>
        <taxon>Pseudomonadota</taxon>
        <taxon>Gammaproteobacteria</taxon>
        <taxon>Oceanospirillales</taxon>
        <taxon>Pleioneaceae</taxon>
        <taxon>Pleionea</taxon>
    </lineage>
</organism>
<dbReference type="PANTHER" id="PTHR36434">
    <property type="entry name" value="MEMBRANE PROTEASE YUGP-RELATED"/>
    <property type="match status" value="1"/>
</dbReference>
<keyword evidence="1" id="KW-0812">Transmembrane</keyword>
<dbReference type="Pfam" id="PF04298">
    <property type="entry name" value="Zn_peptidase_2"/>
    <property type="match status" value="1"/>
</dbReference>
<evidence type="ECO:0000313" key="2">
    <source>
        <dbReference type="EMBL" id="WMS86488.1"/>
    </source>
</evidence>
<dbReference type="InterPro" id="IPR007395">
    <property type="entry name" value="Zn_peptidase_2"/>
</dbReference>
<feature type="transmembrane region" description="Helical" evidence="1">
    <location>
        <begin position="113"/>
        <end position="131"/>
    </location>
</feature>